<proteinExistence type="predicted"/>
<evidence type="ECO:0000259" key="1">
    <source>
        <dbReference type="PROSITE" id="PS50213"/>
    </source>
</evidence>
<protein>
    <submittedName>
        <fullName evidence="2">Fasciclin domain-containing protein</fullName>
    </submittedName>
</protein>
<name>A0ABS5JT85_9BACT</name>
<organism evidence="2 3">
    <name type="scientific">Carboxylicivirga linearis</name>
    <dbReference type="NCBI Taxonomy" id="1628157"/>
    <lineage>
        <taxon>Bacteria</taxon>
        <taxon>Pseudomonadati</taxon>
        <taxon>Bacteroidota</taxon>
        <taxon>Bacteroidia</taxon>
        <taxon>Marinilabiliales</taxon>
        <taxon>Marinilabiliaceae</taxon>
        <taxon>Carboxylicivirga</taxon>
    </lineage>
</organism>
<dbReference type="PANTHER" id="PTHR10900:SF77">
    <property type="entry name" value="FI19380P1"/>
    <property type="match status" value="1"/>
</dbReference>
<evidence type="ECO:0000313" key="2">
    <source>
        <dbReference type="EMBL" id="MBS2098089.1"/>
    </source>
</evidence>
<dbReference type="InterPro" id="IPR050904">
    <property type="entry name" value="Adhesion/Biosynth-related"/>
</dbReference>
<feature type="domain" description="FAS1" evidence="1">
    <location>
        <begin position="180"/>
        <end position="342"/>
    </location>
</feature>
<dbReference type="RefSeq" id="WP_212215329.1">
    <property type="nucleotide sequence ID" value="NZ_JAGUCO010000003.1"/>
</dbReference>
<dbReference type="Proteomes" id="UP000708576">
    <property type="component" value="Unassembled WGS sequence"/>
</dbReference>
<keyword evidence="3" id="KW-1185">Reference proteome</keyword>
<dbReference type="SUPFAM" id="SSF82153">
    <property type="entry name" value="FAS1 domain"/>
    <property type="match status" value="2"/>
</dbReference>
<dbReference type="EMBL" id="JAGUCO010000003">
    <property type="protein sequence ID" value="MBS2098089.1"/>
    <property type="molecule type" value="Genomic_DNA"/>
</dbReference>
<accession>A0ABS5JT85</accession>
<dbReference type="InterPro" id="IPR036378">
    <property type="entry name" value="FAS1_dom_sf"/>
</dbReference>
<dbReference type="Gene3D" id="2.30.180.10">
    <property type="entry name" value="FAS1 domain"/>
    <property type="match status" value="2"/>
</dbReference>
<dbReference type="PANTHER" id="PTHR10900">
    <property type="entry name" value="PERIOSTIN-RELATED"/>
    <property type="match status" value="1"/>
</dbReference>
<dbReference type="InterPro" id="IPR000782">
    <property type="entry name" value="FAS1_domain"/>
</dbReference>
<dbReference type="SMART" id="SM00554">
    <property type="entry name" value="FAS1"/>
    <property type="match status" value="2"/>
</dbReference>
<reference evidence="2 3" key="1">
    <citation type="journal article" date="2015" name="Int. J. Syst. Evol. Microbiol.">
        <title>Carboxylicivirga linearis sp. nov., isolated from a sea cucumber culture pond.</title>
        <authorList>
            <person name="Wang F.Q."/>
            <person name="Zhou Y.X."/>
            <person name="Lin X.Z."/>
            <person name="Chen G.J."/>
            <person name="Du Z.J."/>
        </authorList>
    </citation>
    <scope>NUCLEOTIDE SEQUENCE [LARGE SCALE GENOMIC DNA]</scope>
    <source>
        <strain evidence="2 3">FB218</strain>
    </source>
</reference>
<gene>
    <name evidence="2" type="ORF">KEM10_07335</name>
</gene>
<dbReference type="PROSITE" id="PS50213">
    <property type="entry name" value="FAS1"/>
    <property type="match status" value="2"/>
</dbReference>
<evidence type="ECO:0000313" key="3">
    <source>
        <dbReference type="Proteomes" id="UP000708576"/>
    </source>
</evidence>
<sequence length="583" mass="66976">MKKSYLFKQSSLILTVVVSMMFTNCQNEEYTERTNYEQLIGEYLETNPDQFSTYVEVLEQSNSISFLKAYGAYTVFAPNNEAFSRYFEEQGKSGVNDFTEEELKDLVRFHTIRDTIASTLFIDGRMQTPSMYGQYLTTQAINNGDDLQYLINKYAEIDIKDKRLLNGVFYSVNDVLRPETRTLTEIIADDENYSIFHEALVQTTLADTLSLKVSREDENPRHFTVVAIPDEAYAKDEILSYNDLVEKYSDTGDPTLATDSLYLYMAYHILDHQLKYVSDLQEQAAHLTYAPLEVITIKNADGEVLINEDVFNGEIEPGYPINRDLSDVTANNGVLHVVDSDYGIKVRQPFPVYWEVTDQLEIRKMPGIYRKQSVTLSPGQLEDIVWPDGTDIEYTVGTSNSPYPYVLGDYLNVYLRPEVTPWIEFTTPVLVKGQYKLWTCTRNVYPSSGYRNPIFFVYFNDEVLPVIIDTNTTLSRDVSEEEYELQGLKWYSFWPERDSTAYRYVDGSGSGRFTGQLAGTINVETTGRHKVRFVGITAFAGRHLWLDQIHFIPTDMDQIWPKSNVVDNSRIYKEGLPPMTVPE</sequence>
<comment type="caution">
    <text evidence="2">The sequence shown here is derived from an EMBL/GenBank/DDBJ whole genome shotgun (WGS) entry which is preliminary data.</text>
</comment>
<feature type="domain" description="FAS1" evidence="1">
    <location>
        <begin position="38"/>
        <end position="176"/>
    </location>
</feature>
<dbReference type="Pfam" id="PF02469">
    <property type="entry name" value="Fasciclin"/>
    <property type="match status" value="2"/>
</dbReference>